<gene>
    <name evidence="2" type="ORF">BG006_001196</name>
</gene>
<dbReference type="EMBL" id="JAAAUY010001221">
    <property type="protein sequence ID" value="KAF9323745.1"/>
    <property type="molecule type" value="Genomic_DNA"/>
</dbReference>
<reference evidence="2" key="1">
    <citation type="journal article" date="2020" name="Fungal Divers.">
        <title>Resolving the Mortierellaceae phylogeny through synthesis of multi-gene phylogenetics and phylogenomics.</title>
        <authorList>
            <person name="Vandepol N."/>
            <person name="Liber J."/>
            <person name="Desiro A."/>
            <person name="Na H."/>
            <person name="Kennedy M."/>
            <person name="Barry K."/>
            <person name="Grigoriev I.V."/>
            <person name="Miller A.N."/>
            <person name="O'Donnell K."/>
            <person name="Stajich J.E."/>
            <person name="Bonito G."/>
        </authorList>
    </citation>
    <scope>NUCLEOTIDE SEQUENCE</scope>
    <source>
        <strain evidence="2">NVP1</strain>
    </source>
</reference>
<dbReference type="Proteomes" id="UP000696485">
    <property type="component" value="Unassembled WGS sequence"/>
</dbReference>
<evidence type="ECO:0000256" key="1">
    <source>
        <dbReference type="SAM" id="MobiDB-lite"/>
    </source>
</evidence>
<protein>
    <submittedName>
        <fullName evidence="2">Uncharacterized protein</fullName>
    </submittedName>
</protein>
<feature type="region of interest" description="Disordered" evidence="1">
    <location>
        <begin position="71"/>
        <end position="103"/>
    </location>
</feature>
<feature type="compositionally biased region" description="Polar residues" evidence="1">
    <location>
        <begin position="85"/>
        <end position="97"/>
    </location>
</feature>
<comment type="caution">
    <text evidence="2">The sequence shown here is derived from an EMBL/GenBank/DDBJ whole genome shotgun (WGS) entry which is preliminary data.</text>
</comment>
<evidence type="ECO:0000313" key="2">
    <source>
        <dbReference type="EMBL" id="KAF9323745.1"/>
    </source>
</evidence>
<feature type="region of interest" description="Disordered" evidence="1">
    <location>
        <begin position="1"/>
        <end position="44"/>
    </location>
</feature>
<dbReference type="AlphaFoldDB" id="A0A9P5VH88"/>
<keyword evidence="3" id="KW-1185">Reference proteome</keyword>
<proteinExistence type="predicted"/>
<accession>A0A9P5VH88</accession>
<organism evidence="2 3">
    <name type="scientific">Podila minutissima</name>
    <dbReference type="NCBI Taxonomy" id="64525"/>
    <lineage>
        <taxon>Eukaryota</taxon>
        <taxon>Fungi</taxon>
        <taxon>Fungi incertae sedis</taxon>
        <taxon>Mucoromycota</taxon>
        <taxon>Mortierellomycotina</taxon>
        <taxon>Mortierellomycetes</taxon>
        <taxon>Mortierellales</taxon>
        <taxon>Mortierellaceae</taxon>
        <taxon>Podila</taxon>
    </lineage>
</organism>
<evidence type="ECO:0000313" key="3">
    <source>
        <dbReference type="Proteomes" id="UP000696485"/>
    </source>
</evidence>
<name>A0A9P5VH88_9FUNG</name>
<sequence>MPSNDTPLIDLGIPGATPAYSGNQNGAPSDFGGGDDDEDDNISLSSVDTVIGPNALPPTYDLASILGNAHAAAANGDTKSDPSRNEPSSNGRVTTDAVNGGRD</sequence>